<name>A0ABU2HLE2_9GAMM</name>
<evidence type="ECO:0000313" key="3">
    <source>
        <dbReference type="Proteomes" id="UP001267407"/>
    </source>
</evidence>
<dbReference type="Proteomes" id="UP001267407">
    <property type="component" value="Unassembled WGS sequence"/>
</dbReference>
<organism evidence="2 3">
    <name type="scientific">Marinobacter xiaoshiensis</name>
    <dbReference type="NCBI Taxonomy" id="3073652"/>
    <lineage>
        <taxon>Bacteria</taxon>
        <taxon>Pseudomonadati</taxon>
        <taxon>Pseudomonadota</taxon>
        <taxon>Gammaproteobacteria</taxon>
        <taxon>Pseudomonadales</taxon>
        <taxon>Marinobacteraceae</taxon>
        <taxon>Marinobacter</taxon>
    </lineage>
</organism>
<feature type="chain" id="PRO_5047375706" description="MORN repeat variant" evidence="1">
    <location>
        <begin position="23"/>
        <end position="137"/>
    </location>
</feature>
<dbReference type="EMBL" id="JAVMBO010000017">
    <property type="protein sequence ID" value="MDS1311465.1"/>
    <property type="molecule type" value="Genomic_DNA"/>
</dbReference>
<dbReference type="RefSeq" id="WP_310966710.1">
    <property type="nucleotide sequence ID" value="NZ_JAVMBO010000017.1"/>
</dbReference>
<reference evidence="2" key="1">
    <citation type="submission" date="2023-09" db="EMBL/GenBank/DDBJ databases">
        <title>Marinobacter sediminicola sp. nov. and Marinobacter maritimum sp. nov., isolated from marine sediment.</title>
        <authorList>
            <person name="An J."/>
        </authorList>
    </citation>
    <scope>NUCLEOTIDE SEQUENCE</scope>
    <source>
        <strain evidence="2">F60267</strain>
    </source>
</reference>
<feature type="signal peptide" evidence="1">
    <location>
        <begin position="1"/>
        <end position="22"/>
    </location>
</feature>
<accession>A0ABU2HLE2</accession>
<gene>
    <name evidence="2" type="ORF">RKA07_15290</name>
</gene>
<keyword evidence="1" id="KW-0732">Signal</keyword>
<evidence type="ECO:0008006" key="4">
    <source>
        <dbReference type="Google" id="ProtNLM"/>
    </source>
</evidence>
<sequence>MKKTFAITMLAFLFSASSVVLSQEILDGEQIAKLLVGNTLQADYQEGGECRRTFYEYFSEDGKIYGQEKRAQQASGYTRYLGTWEVKDGEFCTNVGYGHRGGCSVFEKVGDGAYMRQFDGFAIDRVKIHEGRHRPCM</sequence>
<comment type="caution">
    <text evidence="2">The sequence shown here is derived from an EMBL/GenBank/DDBJ whole genome shotgun (WGS) entry which is preliminary data.</text>
</comment>
<keyword evidence="3" id="KW-1185">Reference proteome</keyword>
<evidence type="ECO:0000256" key="1">
    <source>
        <dbReference type="SAM" id="SignalP"/>
    </source>
</evidence>
<proteinExistence type="predicted"/>
<evidence type="ECO:0000313" key="2">
    <source>
        <dbReference type="EMBL" id="MDS1311465.1"/>
    </source>
</evidence>
<protein>
    <recommendedName>
        <fullName evidence="4">MORN repeat variant</fullName>
    </recommendedName>
</protein>